<proteinExistence type="predicted"/>
<keyword evidence="5" id="KW-1185">Reference proteome</keyword>
<evidence type="ECO:0000259" key="3">
    <source>
        <dbReference type="Pfam" id="PF01145"/>
    </source>
</evidence>
<protein>
    <recommendedName>
        <fullName evidence="3">Band 7 domain-containing protein</fullName>
    </recommendedName>
</protein>
<feature type="transmembrane region" description="Helical" evidence="2">
    <location>
        <begin position="6"/>
        <end position="24"/>
    </location>
</feature>
<dbReference type="PANTHER" id="PTHR42911:SF1">
    <property type="entry name" value="MODULATOR OF FTSH PROTEASE HFLC"/>
    <property type="match status" value="1"/>
</dbReference>
<keyword evidence="2" id="KW-0472">Membrane</keyword>
<name>A0A6S7HU00_PARCT</name>
<dbReference type="Gene3D" id="3.30.479.30">
    <property type="entry name" value="Band 7 domain"/>
    <property type="match status" value="1"/>
</dbReference>
<keyword evidence="2" id="KW-0812">Transmembrane</keyword>
<dbReference type="Pfam" id="PF01145">
    <property type="entry name" value="Band_7"/>
    <property type="match status" value="1"/>
</dbReference>
<feature type="domain" description="Band 7" evidence="3">
    <location>
        <begin position="48"/>
        <end position="211"/>
    </location>
</feature>
<dbReference type="InterPro" id="IPR001107">
    <property type="entry name" value="Band_7"/>
</dbReference>
<dbReference type="SUPFAM" id="SSF117892">
    <property type="entry name" value="Band 7/SPFH domain"/>
    <property type="match status" value="1"/>
</dbReference>
<feature type="coiled-coil region" evidence="1">
    <location>
        <begin position="181"/>
        <end position="226"/>
    </location>
</feature>
<dbReference type="OrthoDB" id="190994at2759"/>
<dbReference type="PANTHER" id="PTHR42911">
    <property type="entry name" value="MODULATOR OF FTSH PROTEASE HFLC"/>
    <property type="match status" value="1"/>
</dbReference>
<evidence type="ECO:0000313" key="5">
    <source>
        <dbReference type="Proteomes" id="UP001152795"/>
    </source>
</evidence>
<dbReference type="EMBL" id="CACRXK020003402">
    <property type="protein sequence ID" value="CAB3998630.1"/>
    <property type="molecule type" value="Genomic_DNA"/>
</dbReference>
<dbReference type="InterPro" id="IPR036013">
    <property type="entry name" value="Band_7/SPFH_dom_sf"/>
</dbReference>
<reference evidence="4" key="1">
    <citation type="submission" date="2020-04" db="EMBL/GenBank/DDBJ databases">
        <authorList>
            <person name="Alioto T."/>
            <person name="Alioto T."/>
            <person name="Gomez Garrido J."/>
        </authorList>
    </citation>
    <scope>NUCLEOTIDE SEQUENCE</scope>
    <source>
        <strain evidence="4">A484AB</strain>
    </source>
</reference>
<accession>A0A6S7HU00</accession>
<sequence>METKTILILGLVGALVVIAIGLIASSGKRLDSTEVGLSYDPNQRKLGSEAKREGLHFGAPGFKFIKFSSIFESISYSSVTCLNKDGLVIGLDVEFQYRVDANYLKKIVLEFRDADKYEKVVRSIGLYAIHDACSEYNTSQTVNERTQFQSRIQEIMVERLGDIHVVVTDLQMSNIARPLRYEQALQAKESAKESITTAELERPRQLVEAETKLKQAETQAEITIALAKSKAKIAETKAKAKAEAITEAYKAEAVVYSSIMKQQNLTIEGLLSYLSVRVVGETDNTVYAGLDAPAKTKYTH</sequence>
<dbReference type="AlphaFoldDB" id="A0A6S7HU00"/>
<keyword evidence="1" id="KW-0175">Coiled coil</keyword>
<comment type="caution">
    <text evidence="4">The sequence shown here is derived from an EMBL/GenBank/DDBJ whole genome shotgun (WGS) entry which is preliminary data.</text>
</comment>
<gene>
    <name evidence="4" type="ORF">PACLA_8A055030</name>
</gene>
<evidence type="ECO:0000256" key="2">
    <source>
        <dbReference type="SAM" id="Phobius"/>
    </source>
</evidence>
<keyword evidence="2" id="KW-1133">Transmembrane helix</keyword>
<dbReference type="Proteomes" id="UP001152795">
    <property type="component" value="Unassembled WGS sequence"/>
</dbReference>
<evidence type="ECO:0000313" key="4">
    <source>
        <dbReference type="EMBL" id="CAB3998630.1"/>
    </source>
</evidence>
<organism evidence="4 5">
    <name type="scientific">Paramuricea clavata</name>
    <name type="common">Red gorgonian</name>
    <name type="synonym">Violescent sea-whip</name>
    <dbReference type="NCBI Taxonomy" id="317549"/>
    <lineage>
        <taxon>Eukaryota</taxon>
        <taxon>Metazoa</taxon>
        <taxon>Cnidaria</taxon>
        <taxon>Anthozoa</taxon>
        <taxon>Octocorallia</taxon>
        <taxon>Malacalcyonacea</taxon>
        <taxon>Plexauridae</taxon>
        <taxon>Paramuricea</taxon>
    </lineage>
</organism>
<evidence type="ECO:0000256" key="1">
    <source>
        <dbReference type="SAM" id="Coils"/>
    </source>
</evidence>